<gene>
    <name evidence="2" type="ORF">SISNIDRAFT_408595</name>
</gene>
<dbReference type="InterPro" id="IPR036188">
    <property type="entry name" value="FAD/NAD-bd_sf"/>
</dbReference>
<evidence type="ECO:0000313" key="2">
    <source>
        <dbReference type="EMBL" id="KZS95627.1"/>
    </source>
</evidence>
<organism evidence="2 3">
    <name type="scientific">Sistotremastrum niveocremeum HHB9708</name>
    <dbReference type="NCBI Taxonomy" id="1314777"/>
    <lineage>
        <taxon>Eukaryota</taxon>
        <taxon>Fungi</taxon>
        <taxon>Dikarya</taxon>
        <taxon>Basidiomycota</taxon>
        <taxon>Agaricomycotina</taxon>
        <taxon>Agaricomycetes</taxon>
        <taxon>Sistotremastrales</taxon>
        <taxon>Sistotremastraceae</taxon>
        <taxon>Sertulicium</taxon>
        <taxon>Sertulicium niveocremeum</taxon>
    </lineage>
</organism>
<accession>A0A164X4I2</accession>
<evidence type="ECO:0000256" key="1">
    <source>
        <dbReference type="SAM" id="Phobius"/>
    </source>
</evidence>
<name>A0A164X4I2_9AGAM</name>
<proteinExistence type="predicted"/>
<protein>
    <recommendedName>
        <fullName evidence="4">FAD/NAD(P)-binding domain-containing protein</fullName>
    </recommendedName>
</protein>
<keyword evidence="1" id="KW-0812">Transmembrane</keyword>
<feature type="transmembrane region" description="Helical" evidence="1">
    <location>
        <begin position="6"/>
        <end position="26"/>
    </location>
</feature>
<dbReference type="Proteomes" id="UP000076722">
    <property type="component" value="Unassembled WGS sequence"/>
</dbReference>
<reference evidence="2 3" key="1">
    <citation type="journal article" date="2016" name="Mol. Biol. Evol.">
        <title>Comparative Genomics of Early-Diverging Mushroom-Forming Fungi Provides Insights into the Origins of Lignocellulose Decay Capabilities.</title>
        <authorList>
            <person name="Nagy L.G."/>
            <person name="Riley R."/>
            <person name="Tritt A."/>
            <person name="Adam C."/>
            <person name="Daum C."/>
            <person name="Floudas D."/>
            <person name="Sun H."/>
            <person name="Yadav J.S."/>
            <person name="Pangilinan J."/>
            <person name="Larsson K.H."/>
            <person name="Matsuura K."/>
            <person name="Barry K."/>
            <person name="Labutti K."/>
            <person name="Kuo R."/>
            <person name="Ohm R.A."/>
            <person name="Bhattacharya S.S."/>
            <person name="Shirouzu T."/>
            <person name="Yoshinaga Y."/>
            <person name="Martin F.M."/>
            <person name="Grigoriev I.V."/>
            <person name="Hibbett D.S."/>
        </authorList>
    </citation>
    <scope>NUCLEOTIDE SEQUENCE [LARGE SCALE GENOMIC DNA]</scope>
    <source>
        <strain evidence="2 3">HHB9708</strain>
    </source>
</reference>
<dbReference type="OrthoDB" id="10051892at2759"/>
<keyword evidence="3" id="KW-1185">Reference proteome</keyword>
<dbReference type="AlphaFoldDB" id="A0A164X4I2"/>
<keyword evidence="1" id="KW-1133">Transmembrane helix</keyword>
<sequence>MPLLTGTTLPFIASVIGLITATTLLFGRWYRNKQIAETTVLNELGGLGTQRVDGKRIAGTVVVAGGSIAGLLTAKVCSNHFSRVLVVEPEGWLSTAAGTVDDTYFTKEGNGKKPNPRTRVQQYISLHNYHVLTLLGLNQMFPSFEAESRKIDPDAIISGDVKFHFNGKPMKAPLEFYKGNLPKLLSVARPSYETLLRKFVRKECENVEFIVGTVTGINSDPSHQADGFGRRVRSVNIRSKDGVETTEPVLLVVDCTGPTMAGLKWINAPDKSLQVPKDVYDPQMHYTTCEFEVDPAIMEKVEFPGGYINARAFYVGLPDSRIERRTMLMFRRENSTRKLYLISCGGWDVTDRPRSVDDIRTFLKQIKGAEPIPTYIFQILDALEDNGCDASATFHDDRCPPCYFVKYHEVADRLPTNLISLGDSVMRLNPVRGQGCTKAMLGAATLSGLLHQCQPLLDIHTATQVLPHNFAKTFYKTQFKRIESLWIETKADDYGWDTTVPVEGETLKDGAFLRWYARHFVDLTTKNEYAAAVLFNSSMFIAPASDVISPRIALMVAWAGLKVCCCETLVLRKPDNLTSGISGIS</sequence>
<dbReference type="EMBL" id="KV419401">
    <property type="protein sequence ID" value="KZS95627.1"/>
    <property type="molecule type" value="Genomic_DNA"/>
</dbReference>
<dbReference type="SUPFAM" id="SSF51905">
    <property type="entry name" value="FAD/NAD(P)-binding domain"/>
    <property type="match status" value="1"/>
</dbReference>
<evidence type="ECO:0000313" key="3">
    <source>
        <dbReference type="Proteomes" id="UP000076722"/>
    </source>
</evidence>
<keyword evidence="1" id="KW-0472">Membrane</keyword>
<evidence type="ECO:0008006" key="4">
    <source>
        <dbReference type="Google" id="ProtNLM"/>
    </source>
</evidence>